<dbReference type="FunFam" id="3.40.309.10:FF:000012">
    <property type="entry name" value="Betaine aldehyde dehydrogenase"/>
    <property type="match status" value="1"/>
</dbReference>
<dbReference type="InterPro" id="IPR016161">
    <property type="entry name" value="Ald_DH/histidinol_DH"/>
</dbReference>
<comment type="caution">
    <text evidence="6">The sequence shown here is derived from an EMBL/GenBank/DDBJ whole genome shotgun (WGS) entry which is preliminary data.</text>
</comment>
<dbReference type="InterPro" id="IPR029510">
    <property type="entry name" value="Ald_DH_CS_GLU"/>
</dbReference>
<dbReference type="FunFam" id="3.40.605.10:FF:000007">
    <property type="entry name" value="NAD/NADP-dependent betaine aldehyde dehydrogenase"/>
    <property type="match status" value="1"/>
</dbReference>
<dbReference type="Proteomes" id="UP000003195">
    <property type="component" value="Unassembled WGS sequence"/>
</dbReference>
<feature type="active site" evidence="3">
    <location>
        <position position="252"/>
    </location>
</feature>
<dbReference type="HOGENOM" id="CLU_005391_0_0_9"/>
<proteinExistence type="inferred from homology"/>
<dbReference type="Gene3D" id="3.40.605.10">
    <property type="entry name" value="Aldehyde Dehydrogenase, Chain A, domain 1"/>
    <property type="match status" value="1"/>
</dbReference>
<dbReference type="InterPro" id="IPR016162">
    <property type="entry name" value="Ald_DH_N"/>
</dbReference>
<dbReference type="EC" id="1.2.1.-" evidence="6"/>
<dbReference type="InterPro" id="IPR016163">
    <property type="entry name" value="Ald_DH_C"/>
</dbReference>
<sequence length="493" mass="54106">MKQYVQESYNLYIDGQWVPSSDGKTFKEYNPSNGEFLAEVSEATRDDVDKAVKAATKALESWKHTSPAERQNLLLKIADIIDANADHLAMVETLDNGKPLRETKAVDIALGADHFRYFAGVVRTEEGRAMMIDDKTLSLVVHEPIGVVGQIVPWNFPFLMAAWKLAPVLAAGCTTVLKPSSSTSLSVLELMRLIGPVVPAGVINVVTGGGSRSGQYLLDHPGLQKLAFTGSTEIGYDVYKAAQQKMIPATLELGGKSANIYFDDCRWDMAMDGAQLGILFNQGQVCCAGSRIFVQEGIYDKFIHDLAERFNRVKVGLPWEDGVQMGSQIDAKQVKKILEYIEIGKKEGARLVCGGEKIESGGLEKGNFIRPTIFADVTNDMRIAKEEIFGPVVSIIKFKTEEDVIAMANNSEYGLGGAVWTRDINRAIRVANSIETGRIWINTYNAIPAGAPFGGYKESGIGRETDKTTIDHYRQTKNIYINLSEAPSGLYES</sequence>
<dbReference type="PROSITE" id="PS00070">
    <property type="entry name" value="ALDEHYDE_DEHYDR_CYS"/>
    <property type="match status" value="1"/>
</dbReference>
<dbReference type="PANTHER" id="PTHR11699">
    <property type="entry name" value="ALDEHYDE DEHYDROGENASE-RELATED"/>
    <property type="match status" value="1"/>
</dbReference>
<organism evidence="6 7">
    <name type="scientific">Megasphaera micronuciformis F0359</name>
    <dbReference type="NCBI Taxonomy" id="706434"/>
    <lineage>
        <taxon>Bacteria</taxon>
        <taxon>Bacillati</taxon>
        <taxon>Bacillota</taxon>
        <taxon>Negativicutes</taxon>
        <taxon>Veillonellales</taxon>
        <taxon>Veillonellaceae</taxon>
        <taxon>Megasphaera</taxon>
    </lineage>
</organism>
<evidence type="ECO:0000256" key="3">
    <source>
        <dbReference type="PROSITE-ProRule" id="PRU10007"/>
    </source>
</evidence>
<dbReference type="STRING" id="706434.HMPREF9429_01758"/>
<evidence type="ECO:0000256" key="1">
    <source>
        <dbReference type="ARBA" id="ARBA00009986"/>
    </source>
</evidence>
<evidence type="ECO:0000313" key="6">
    <source>
        <dbReference type="EMBL" id="EFQ03436.1"/>
    </source>
</evidence>
<evidence type="ECO:0000259" key="5">
    <source>
        <dbReference type="Pfam" id="PF00171"/>
    </source>
</evidence>
<dbReference type="OrthoDB" id="9762913at2"/>
<keyword evidence="7" id="KW-1185">Reference proteome</keyword>
<keyword evidence="2 4" id="KW-0560">Oxidoreductase</keyword>
<dbReference type="EMBL" id="AECS01000043">
    <property type="protein sequence ID" value="EFQ03436.1"/>
    <property type="molecule type" value="Genomic_DNA"/>
</dbReference>
<evidence type="ECO:0000256" key="4">
    <source>
        <dbReference type="RuleBase" id="RU003345"/>
    </source>
</evidence>
<dbReference type="eggNOG" id="COG1012">
    <property type="taxonomic scope" value="Bacteria"/>
</dbReference>
<gene>
    <name evidence="6" type="ORF">HMPREF9429_01758</name>
</gene>
<reference evidence="6 7" key="1">
    <citation type="submission" date="2010-08" db="EMBL/GenBank/DDBJ databases">
        <authorList>
            <person name="Weinstock G."/>
            <person name="Sodergren E."/>
            <person name="Clifton S."/>
            <person name="Fulton L."/>
            <person name="Fulton B."/>
            <person name="Courtney L."/>
            <person name="Fronick C."/>
            <person name="Harrison M."/>
            <person name="Strong C."/>
            <person name="Farmer C."/>
            <person name="Delahaunty K."/>
            <person name="Markovic C."/>
            <person name="Hall O."/>
            <person name="Minx P."/>
            <person name="Tomlinson C."/>
            <person name="Mitreva M."/>
            <person name="Hou S."/>
            <person name="Chen J."/>
            <person name="Wollam A."/>
            <person name="Pepin K.H."/>
            <person name="Johnson M."/>
            <person name="Bhonagiri V."/>
            <person name="Zhang X."/>
            <person name="Suruliraj S."/>
            <person name="Warren W."/>
            <person name="Chinwalla A."/>
            <person name="Mardis E.R."/>
            <person name="Wilson R.K."/>
        </authorList>
    </citation>
    <scope>NUCLEOTIDE SEQUENCE [LARGE SCALE GENOMIC DNA]</scope>
    <source>
        <strain evidence="6 7">F0359</strain>
    </source>
</reference>
<dbReference type="PROSITE" id="PS00687">
    <property type="entry name" value="ALDEHYDE_DEHYDR_GLU"/>
    <property type="match status" value="1"/>
</dbReference>
<dbReference type="GO" id="GO:0016620">
    <property type="term" value="F:oxidoreductase activity, acting on the aldehyde or oxo group of donors, NAD or NADP as acceptor"/>
    <property type="evidence" value="ECO:0007669"/>
    <property type="project" value="InterPro"/>
</dbReference>
<accession>E2ZE56</accession>
<dbReference type="AlphaFoldDB" id="E2ZE56"/>
<evidence type="ECO:0000256" key="2">
    <source>
        <dbReference type="ARBA" id="ARBA00023002"/>
    </source>
</evidence>
<dbReference type="InterPro" id="IPR015590">
    <property type="entry name" value="Aldehyde_DH_dom"/>
</dbReference>
<name>E2ZE56_9FIRM</name>
<feature type="domain" description="Aldehyde dehydrogenase" evidence="5">
    <location>
        <begin position="17"/>
        <end position="479"/>
    </location>
</feature>
<dbReference type="Gene3D" id="3.40.309.10">
    <property type="entry name" value="Aldehyde Dehydrogenase, Chain A, domain 2"/>
    <property type="match status" value="1"/>
</dbReference>
<dbReference type="SUPFAM" id="SSF53720">
    <property type="entry name" value="ALDH-like"/>
    <property type="match status" value="1"/>
</dbReference>
<dbReference type="RefSeq" id="WP_006943165.1">
    <property type="nucleotide sequence ID" value="NZ_GL538212.1"/>
</dbReference>
<evidence type="ECO:0000313" key="7">
    <source>
        <dbReference type="Proteomes" id="UP000003195"/>
    </source>
</evidence>
<protein>
    <submittedName>
        <fullName evidence="6">Aldehyde dehydrogenase (NAD) family protein</fullName>
        <ecNumber evidence="6">1.2.1.-</ecNumber>
    </submittedName>
</protein>
<dbReference type="Pfam" id="PF00171">
    <property type="entry name" value="Aldedh"/>
    <property type="match status" value="1"/>
</dbReference>
<dbReference type="InterPro" id="IPR016160">
    <property type="entry name" value="Ald_DH_CS_CYS"/>
</dbReference>
<comment type="similarity">
    <text evidence="1 4">Belongs to the aldehyde dehydrogenase family.</text>
</comment>